<dbReference type="EMBL" id="JACHHW010000001">
    <property type="protein sequence ID" value="MBB5186030.1"/>
    <property type="molecule type" value="Genomic_DNA"/>
</dbReference>
<sequence>MTAPEGVNEVLVSAGFDLAAVLAICEKDAVKDRLKAIANEAIERHEFGAPRFSVGDEMFVGQDRL</sequence>
<evidence type="ECO:0000313" key="3">
    <source>
        <dbReference type="Proteomes" id="UP000536640"/>
    </source>
</evidence>
<dbReference type="Gene3D" id="3.40.30.10">
    <property type="entry name" value="Glutaredoxin"/>
    <property type="match status" value="1"/>
</dbReference>
<protein>
    <submittedName>
        <fullName evidence="2">2-hydroxychromene-2-carboxylate isomerase</fullName>
    </submittedName>
</protein>
<dbReference type="InterPro" id="IPR001853">
    <property type="entry name" value="DSBA-like_thioredoxin_dom"/>
</dbReference>
<dbReference type="GO" id="GO:0016853">
    <property type="term" value="F:isomerase activity"/>
    <property type="evidence" value="ECO:0007669"/>
    <property type="project" value="UniProtKB-KW"/>
</dbReference>
<evidence type="ECO:0000259" key="1">
    <source>
        <dbReference type="Pfam" id="PF01323"/>
    </source>
</evidence>
<dbReference type="SUPFAM" id="SSF52833">
    <property type="entry name" value="Thioredoxin-like"/>
    <property type="match status" value="1"/>
</dbReference>
<reference evidence="2 3" key="1">
    <citation type="submission" date="2020-08" db="EMBL/GenBank/DDBJ databases">
        <title>Genomic Encyclopedia of Type Strains, Phase IV (KMG-IV): sequencing the most valuable type-strain genomes for metagenomic binning, comparative biology and taxonomic classification.</title>
        <authorList>
            <person name="Goeker M."/>
        </authorList>
    </citation>
    <scope>NUCLEOTIDE SEQUENCE [LARGE SCALE GENOMIC DNA]</scope>
    <source>
        <strain evidence="2 3">DSM 25701</strain>
    </source>
</reference>
<evidence type="ECO:0000313" key="2">
    <source>
        <dbReference type="EMBL" id="MBB5186030.1"/>
    </source>
</evidence>
<proteinExistence type="predicted"/>
<accession>A0A840R0J8</accession>
<dbReference type="Proteomes" id="UP000536640">
    <property type="component" value="Unassembled WGS sequence"/>
</dbReference>
<gene>
    <name evidence="2" type="ORF">HNQ57_000289</name>
</gene>
<name>A0A840R0J8_9GAMM</name>
<dbReference type="InterPro" id="IPR036249">
    <property type="entry name" value="Thioredoxin-like_sf"/>
</dbReference>
<keyword evidence="3" id="KW-1185">Reference proteome</keyword>
<keyword evidence="2" id="KW-0413">Isomerase</keyword>
<dbReference type="GO" id="GO:0016491">
    <property type="term" value="F:oxidoreductase activity"/>
    <property type="evidence" value="ECO:0007669"/>
    <property type="project" value="InterPro"/>
</dbReference>
<feature type="domain" description="DSBA-like thioredoxin" evidence="1">
    <location>
        <begin position="6"/>
        <end position="65"/>
    </location>
</feature>
<comment type="caution">
    <text evidence="2">The sequence shown here is derived from an EMBL/GenBank/DDBJ whole genome shotgun (WGS) entry which is preliminary data.</text>
</comment>
<dbReference type="Pfam" id="PF01323">
    <property type="entry name" value="DSBA"/>
    <property type="match status" value="1"/>
</dbReference>
<dbReference type="AlphaFoldDB" id="A0A840R0J8"/>
<organism evidence="2 3">
    <name type="scientific">Zhongshania antarctica</name>
    <dbReference type="NCBI Taxonomy" id="641702"/>
    <lineage>
        <taxon>Bacteria</taxon>
        <taxon>Pseudomonadati</taxon>
        <taxon>Pseudomonadota</taxon>
        <taxon>Gammaproteobacteria</taxon>
        <taxon>Cellvibrionales</taxon>
        <taxon>Spongiibacteraceae</taxon>
        <taxon>Zhongshania</taxon>
    </lineage>
</organism>